<dbReference type="RefSeq" id="XP_053587609.1">
    <property type="nucleotide sequence ID" value="XM_053728032.1"/>
</dbReference>
<sequence>MGTGIPLKEERSEPRQFRRRSKVSEDNRESGVKLNNERNPLTPKPREPTLLDLLPAQTFLLIFGLATSIPYVFGKRPRSVTTPEPYAYKDYNNPEFAEFEEPSREELSDLNKLRNLRVLEFYQALDELYLTGGFEKSGTINRIILSQSEIPDDIYQILIETLKSTRQELKNGDASLSEIDYQLDEQTSEVAKNLLSAVKKAIRNTTETYDSQSDSFIEKISKIELNSPEDLKQINLGNGEISKQLAELLEKLKAEISPKDFKKISEATQNAFDSGVGGVEDVKNTVVGGARLVYNMGLNNAKLKCREIQKAVEMDSDFKKRLEAGNEIVKRLNRSEDSGSSGYKLLFKAYFDKTAPRGNMIFLPGKLMKIQTMTPLFNELVKLDNADTIIKIMNGVSNFKGRIKDLQLFIDQLQDDQKTLDLLNKRFGVTLPDQKTALLYRSVLEKILALSVDAAYLVRYVRSVKAVAETGNYQEFMKLLIRFTKLSRDGKWRDVWNSLEMATLMVKPLEDSENIKDLIAPFRGLNETVTGSYEEVFNALQQIIGKHRKGKKIQAKCQFIDQFFTGLSAQNTVLKSLGIEVAEMKKWVESTEYIDALIDVLEAAGTFKNLNRLLEFHGKYTTVDKKPLESMDLIDDFIRYLESSGRWNRKVSLDVDE</sequence>
<dbReference type="EMBL" id="WUAV01000003">
    <property type="protein sequence ID" value="KAF1762516.1"/>
    <property type="molecule type" value="Genomic_DNA"/>
</dbReference>
<evidence type="ECO:0000256" key="1">
    <source>
        <dbReference type="SAM" id="MobiDB-lite"/>
    </source>
</evidence>
<feature type="compositionally biased region" description="Basic and acidic residues" evidence="1">
    <location>
        <begin position="7"/>
        <end position="31"/>
    </location>
</feature>
<evidence type="ECO:0000313" key="3">
    <source>
        <dbReference type="Proteomes" id="UP000483820"/>
    </source>
</evidence>
<dbReference type="GeneID" id="9811815"/>
<dbReference type="Proteomes" id="UP000483820">
    <property type="component" value="Chromosome III"/>
</dbReference>
<name>A0A6A5H6M9_CAERE</name>
<protein>
    <submittedName>
        <fullName evidence="2">Uncharacterized protein</fullName>
    </submittedName>
</protein>
<dbReference type="CTD" id="9811815"/>
<evidence type="ECO:0000313" key="2">
    <source>
        <dbReference type="EMBL" id="KAF1762516.1"/>
    </source>
</evidence>
<dbReference type="AlphaFoldDB" id="A0A6A5H6M9"/>
<proteinExistence type="predicted"/>
<organism evidence="2 3">
    <name type="scientific">Caenorhabditis remanei</name>
    <name type="common">Caenorhabditis vulgaris</name>
    <dbReference type="NCBI Taxonomy" id="31234"/>
    <lineage>
        <taxon>Eukaryota</taxon>
        <taxon>Metazoa</taxon>
        <taxon>Ecdysozoa</taxon>
        <taxon>Nematoda</taxon>
        <taxon>Chromadorea</taxon>
        <taxon>Rhabditida</taxon>
        <taxon>Rhabditina</taxon>
        <taxon>Rhabditomorpha</taxon>
        <taxon>Rhabditoidea</taxon>
        <taxon>Rhabditidae</taxon>
        <taxon>Peloderinae</taxon>
        <taxon>Caenorhabditis</taxon>
    </lineage>
</organism>
<gene>
    <name evidence="2" type="ORF">GCK72_010778</name>
</gene>
<accession>A0A6A5H6M9</accession>
<reference evidence="2 3" key="1">
    <citation type="submission" date="2019-12" db="EMBL/GenBank/DDBJ databases">
        <title>Chromosome-level assembly of the Caenorhabditis remanei genome.</title>
        <authorList>
            <person name="Teterina A.A."/>
            <person name="Willis J.H."/>
            <person name="Phillips P.C."/>
        </authorList>
    </citation>
    <scope>NUCLEOTIDE SEQUENCE [LARGE SCALE GENOMIC DNA]</scope>
    <source>
        <strain evidence="2 3">PX506</strain>
        <tissue evidence="2">Whole organism</tissue>
    </source>
</reference>
<feature type="region of interest" description="Disordered" evidence="1">
    <location>
        <begin position="1"/>
        <end position="48"/>
    </location>
</feature>
<comment type="caution">
    <text evidence="2">The sequence shown here is derived from an EMBL/GenBank/DDBJ whole genome shotgun (WGS) entry which is preliminary data.</text>
</comment>
<dbReference type="KEGG" id="crq:GCK72_010778"/>